<dbReference type="Proteomes" id="UP000537718">
    <property type="component" value="Unassembled WGS sequence"/>
</dbReference>
<dbReference type="EMBL" id="JACHCF010000002">
    <property type="protein sequence ID" value="MBB5620132.1"/>
    <property type="molecule type" value="Genomic_DNA"/>
</dbReference>
<sequence>MKNPIITLSLLFITHIIHAQTAAQLFVSDTRNISELPSDFRNVARFDFKQKEIIGLPAVNGTYTTMLTVAPWVDATGDLNHQLNFNNDGLFYRNGLNGSGWSAWSKIVLSEPSNRIVVNAGQSAIILKPAQQDHTYMEFYARTSTPDIRSAWFGYGARGTNNLQITNEISGGPISIITNNGNVGIDTTTPKEKLSVNGNIRAKEIKVEAENWPDYVFEPSYTPMPLSELESYVFKNKHLPGVPTAKEIEIDGIELGKLNKMLLKQQEELILHLIEQSKKIDDLMRQIKEQQIEIKAVRAGMNKNVIK</sequence>
<organism evidence="3 4">
    <name type="scientific">Pedobacter cryoconitis</name>
    <dbReference type="NCBI Taxonomy" id="188932"/>
    <lineage>
        <taxon>Bacteria</taxon>
        <taxon>Pseudomonadati</taxon>
        <taxon>Bacteroidota</taxon>
        <taxon>Sphingobacteriia</taxon>
        <taxon>Sphingobacteriales</taxon>
        <taxon>Sphingobacteriaceae</taxon>
        <taxon>Pedobacter</taxon>
    </lineage>
</organism>
<feature type="coiled-coil region" evidence="1">
    <location>
        <begin position="273"/>
        <end position="300"/>
    </location>
</feature>
<gene>
    <name evidence="3" type="ORF">HDE69_001170</name>
</gene>
<evidence type="ECO:0000313" key="4">
    <source>
        <dbReference type="Proteomes" id="UP000537718"/>
    </source>
</evidence>
<protein>
    <submittedName>
        <fullName evidence="3">Uncharacterized protein</fullName>
    </submittedName>
</protein>
<evidence type="ECO:0000313" key="3">
    <source>
        <dbReference type="EMBL" id="MBB5620132.1"/>
    </source>
</evidence>
<feature type="signal peptide" evidence="2">
    <location>
        <begin position="1"/>
        <end position="19"/>
    </location>
</feature>
<accession>A0A7W8YR40</accession>
<evidence type="ECO:0000256" key="1">
    <source>
        <dbReference type="SAM" id="Coils"/>
    </source>
</evidence>
<dbReference type="AlphaFoldDB" id="A0A7W8YR40"/>
<dbReference type="RefSeq" id="WP_183866167.1">
    <property type="nucleotide sequence ID" value="NZ_JACHCF010000002.1"/>
</dbReference>
<evidence type="ECO:0000256" key="2">
    <source>
        <dbReference type="SAM" id="SignalP"/>
    </source>
</evidence>
<reference evidence="3 4" key="1">
    <citation type="submission" date="2020-08" db="EMBL/GenBank/DDBJ databases">
        <title>Genomic Encyclopedia of Type Strains, Phase IV (KMG-V): Genome sequencing to study the core and pangenomes of soil and plant-associated prokaryotes.</title>
        <authorList>
            <person name="Whitman W."/>
        </authorList>
    </citation>
    <scope>NUCLEOTIDE SEQUENCE [LARGE SCALE GENOMIC DNA]</scope>
    <source>
        <strain evidence="3 4">MP7CTX6</strain>
    </source>
</reference>
<feature type="chain" id="PRO_5031082197" evidence="2">
    <location>
        <begin position="20"/>
        <end position="307"/>
    </location>
</feature>
<keyword evidence="2" id="KW-0732">Signal</keyword>
<comment type="caution">
    <text evidence="3">The sequence shown here is derived from an EMBL/GenBank/DDBJ whole genome shotgun (WGS) entry which is preliminary data.</text>
</comment>
<name>A0A7W8YR40_9SPHI</name>
<proteinExistence type="predicted"/>
<keyword evidence="1" id="KW-0175">Coiled coil</keyword>